<feature type="transmembrane region" description="Helical" evidence="5">
    <location>
        <begin position="86"/>
        <end position="109"/>
    </location>
</feature>
<feature type="transmembrane region" description="Helical" evidence="5">
    <location>
        <begin position="29"/>
        <end position="45"/>
    </location>
</feature>
<dbReference type="RefSeq" id="WP_157705791.1">
    <property type="nucleotide sequence ID" value="NZ_CP034348.1"/>
</dbReference>
<keyword evidence="8" id="KW-1185">Reference proteome</keyword>
<evidence type="ECO:0000256" key="4">
    <source>
        <dbReference type="ARBA" id="ARBA00023136"/>
    </source>
</evidence>
<dbReference type="AlphaFoldDB" id="A0A6I6IP22"/>
<proteinExistence type="predicted"/>
<evidence type="ECO:0000256" key="5">
    <source>
        <dbReference type="SAM" id="Phobius"/>
    </source>
</evidence>
<dbReference type="OrthoDB" id="9770329at2"/>
<evidence type="ECO:0000256" key="3">
    <source>
        <dbReference type="ARBA" id="ARBA00022989"/>
    </source>
</evidence>
<feature type="transmembrane region" description="Helical" evidence="5">
    <location>
        <begin position="187"/>
        <end position="210"/>
    </location>
</feature>
<evidence type="ECO:0000256" key="2">
    <source>
        <dbReference type="ARBA" id="ARBA00022692"/>
    </source>
</evidence>
<dbReference type="KEGG" id="rom:EI983_02840"/>
<evidence type="ECO:0000259" key="6">
    <source>
        <dbReference type="Pfam" id="PF04116"/>
    </source>
</evidence>
<evidence type="ECO:0000313" key="8">
    <source>
        <dbReference type="Proteomes" id="UP000428330"/>
    </source>
</evidence>
<dbReference type="Proteomes" id="UP000428330">
    <property type="component" value="Chromosome"/>
</dbReference>
<sequence length="341" mass="39533">MSYLTDLLVLYTVYLTNFFDFLWDPNERIFAMYLLAAVPFAYFAYRTHKYHKAQSAGGFLSFLFPREVWSHPSAWLDLRYFLFHKCIGHFFFFVALTGCTAWAFALVTGGMNLADMATEGDAHRGSSDYLIALAYMLVFFIVMDFLGFFVHFLQHKIPILWEFHKVHHSAEVMHPVSNFREHPVDNIAYITTIGCGHGIMVGLAVLWLGYIPSMPAVFGVPVMMFLFNIFGYNLRHSHVWLRWPGVWSKILPSPAHHHVHHSCHPDHFDKNFAFMFPLWDVLFGTYTMPEDNRDVKFGVAGMKSGEMDTCVKLYVIPFKKAFRRLRKKLRGTPQRVLPPAE</sequence>
<feature type="transmembrane region" description="Helical" evidence="5">
    <location>
        <begin position="216"/>
        <end position="234"/>
    </location>
</feature>
<feature type="domain" description="Fatty acid hydroxylase" evidence="6">
    <location>
        <begin position="136"/>
        <end position="285"/>
    </location>
</feature>
<feature type="transmembrane region" description="Helical" evidence="5">
    <location>
        <begin position="129"/>
        <end position="153"/>
    </location>
</feature>
<dbReference type="GO" id="GO:0016491">
    <property type="term" value="F:oxidoreductase activity"/>
    <property type="evidence" value="ECO:0007669"/>
    <property type="project" value="InterPro"/>
</dbReference>
<dbReference type="InterPro" id="IPR006694">
    <property type="entry name" value="Fatty_acid_hydroxylase"/>
</dbReference>
<dbReference type="GO" id="GO:0008610">
    <property type="term" value="P:lipid biosynthetic process"/>
    <property type="evidence" value="ECO:0007669"/>
    <property type="project" value="InterPro"/>
</dbReference>
<dbReference type="EMBL" id="CP034348">
    <property type="protein sequence ID" value="QGX97267.1"/>
    <property type="molecule type" value="Genomic_DNA"/>
</dbReference>
<accession>A0A6I6IP22</accession>
<dbReference type="GO" id="GO:0016020">
    <property type="term" value="C:membrane"/>
    <property type="evidence" value="ECO:0007669"/>
    <property type="project" value="UniProtKB-SubCell"/>
</dbReference>
<keyword evidence="3 5" id="KW-1133">Transmembrane helix</keyword>
<dbReference type="Pfam" id="PF04116">
    <property type="entry name" value="FA_hydroxylase"/>
    <property type="match status" value="1"/>
</dbReference>
<reference evidence="8" key="1">
    <citation type="submission" date="2018-12" db="EMBL/GenBank/DDBJ databases">
        <title>Complete genome sequence of Roseovarius sp. MME-070.</title>
        <authorList>
            <person name="Nam Y.-D."/>
            <person name="Kang J."/>
            <person name="Chung W.-H."/>
            <person name="Park Y.S."/>
        </authorList>
    </citation>
    <scope>NUCLEOTIDE SEQUENCE [LARGE SCALE GENOMIC DNA]</scope>
    <source>
        <strain evidence="8">MME-070</strain>
    </source>
</reference>
<keyword evidence="2 5" id="KW-0812">Transmembrane</keyword>
<dbReference type="InterPro" id="IPR050307">
    <property type="entry name" value="Sterol_Desaturase_Related"/>
</dbReference>
<evidence type="ECO:0000313" key="7">
    <source>
        <dbReference type="EMBL" id="QGX97267.1"/>
    </source>
</evidence>
<protein>
    <submittedName>
        <fullName evidence="7">Sterol desaturase family protein</fullName>
    </submittedName>
</protein>
<comment type="subcellular location">
    <subcellularLocation>
        <location evidence="1">Membrane</location>
    </subcellularLocation>
</comment>
<dbReference type="GO" id="GO:0005506">
    <property type="term" value="F:iron ion binding"/>
    <property type="evidence" value="ECO:0007669"/>
    <property type="project" value="InterPro"/>
</dbReference>
<name>A0A6I6IP22_9RHOB</name>
<gene>
    <name evidence="7" type="ORF">EI983_02840</name>
</gene>
<keyword evidence="4 5" id="KW-0472">Membrane</keyword>
<organism evidence="7 8">
    <name type="scientific">Roseovarius faecimaris</name>
    <dbReference type="NCBI Taxonomy" id="2494550"/>
    <lineage>
        <taxon>Bacteria</taxon>
        <taxon>Pseudomonadati</taxon>
        <taxon>Pseudomonadota</taxon>
        <taxon>Alphaproteobacteria</taxon>
        <taxon>Rhodobacterales</taxon>
        <taxon>Roseobacteraceae</taxon>
        <taxon>Roseovarius</taxon>
    </lineage>
</organism>
<dbReference type="PANTHER" id="PTHR11863">
    <property type="entry name" value="STEROL DESATURASE"/>
    <property type="match status" value="1"/>
</dbReference>
<evidence type="ECO:0000256" key="1">
    <source>
        <dbReference type="ARBA" id="ARBA00004370"/>
    </source>
</evidence>